<dbReference type="InterPro" id="IPR013154">
    <property type="entry name" value="ADH-like_N"/>
</dbReference>
<reference evidence="9" key="1">
    <citation type="submission" date="2019-01" db="EMBL/GenBank/DDBJ databases">
        <title>Draft genome sequences of three monokaryotic isolates of the white-rot basidiomycete fungus Dichomitus squalens.</title>
        <authorList>
            <consortium name="DOE Joint Genome Institute"/>
            <person name="Lopez S.C."/>
            <person name="Andreopoulos B."/>
            <person name="Pangilinan J."/>
            <person name="Lipzen A."/>
            <person name="Riley R."/>
            <person name="Ahrendt S."/>
            <person name="Ng V."/>
            <person name="Barry K."/>
            <person name="Daum C."/>
            <person name="Grigoriev I.V."/>
            <person name="Hilden K.S."/>
            <person name="Makela M.R."/>
            <person name="de Vries R.P."/>
        </authorList>
    </citation>
    <scope>NUCLEOTIDE SEQUENCE [LARGE SCALE GENOMIC DNA]</scope>
    <source>
        <strain evidence="9">OM18370.1</strain>
    </source>
</reference>
<sequence length="398" mass="42739">MRAIRYYGPGDVRLDEIPEPRVGDRQVKIKAFTFCLNGICGSDLHAWDALLPVTPTHTEPHVVTGETLPIVMGHEMSGTIVEVGSQVNTSRLKAGVNVVVEPLLSCRKAACSPCQEGTRNVCPHITFIGLGGGGGGLSEYIAVDEDLVQVLPDGVPLEFGALMEPLAVSWHAVKRSGIKAGDKVLILGGGPVSRTFVVSLKLFGASWIALSEPALKRRELATSQGADVVYDPTSPGLDVVEAVREATGTRRGADIVFDCAGTQRTLDAAFQAVRPRGSVVNVAIWDHKPLLDIGAITLKEITFTGVISFDRVHNDMLKAVAEGKFNGIENIITRRIGLEDFVEKGIKALVNEKDEQGESYNVSSGKGSPTVLIGILDETLQSRYWFILVPGDLHRTGI</sequence>
<name>A0A4Q9MB95_9APHY</name>
<proteinExistence type="inferred from homology"/>
<feature type="domain" description="Alcohol dehydrogenase-like N-terminal" evidence="8">
    <location>
        <begin position="37"/>
        <end position="153"/>
    </location>
</feature>
<comment type="similarity">
    <text evidence="2 6">Belongs to the zinc-containing alcohol dehydrogenase family.</text>
</comment>
<dbReference type="PANTHER" id="PTHR43161:SF23">
    <property type="entry name" value="(R,R)-BUTANEDIOL DEHYDROGENASE-RELATED"/>
    <property type="match status" value="1"/>
</dbReference>
<dbReference type="GO" id="GO:0005737">
    <property type="term" value="C:cytoplasm"/>
    <property type="evidence" value="ECO:0007669"/>
    <property type="project" value="TreeGrafter"/>
</dbReference>
<keyword evidence="3 6" id="KW-0479">Metal-binding</keyword>
<dbReference type="Gene3D" id="3.90.180.10">
    <property type="entry name" value="Medium-chain alcohol dehydrogenases, catalytic domain"/>
    <property type="match status" value="1"/>
</dbReference>
<protein>
    <submittedName>
        <fullName evidence="9">GroES-like protein</fullName>
    </submittedName>
</protein>
<evidence type="ECO:0000259" key="7">
    <source>
        <dbReference type="Pfam" id="PF00107"/>
    </source>
</evidence>
<accession>A0A4Q9MB95</accession>
<dbReference type="Pfam" id="PF08240">
    <property type="entry name" value="ADH_N"/>
    <property type="match status" value="1"/>
</dbReference>
<feature type="domain" description="Alcohol dehydrogenase-like C-terminal" evidence="7">
    <location>
        <begin position="199"/>
        <end position="318"/>
    </location>
</feature>
<evidence type="ECO:0000256" key="6">
    <source>
        <dbReference type="RuleBase" id="RU361277"/>
    </source>
</evidence>
<dbReference type="SUPFAM" id="SSF51735">
    <property type="entry name" value="NAD(P)-binding Rossmann-fold domains"/>
    <property type="match status" value="1"/>
</dbReference>
<dbReference type="CDD" id="cd08233">
    <property type="entry name" value="butanediol_DH_like"/>
    <property type="match status" value="1"/>
</dbReference>
<evidence type="ECO:0000259" key="8">
    <source>
        <dbReference type="Pfam" id="PF08240"/>
    </source>
</evidence>
<dbReference type="PROSITE" id="PS00059">
    <property type="entry name" value="ADH_ZINC"/>
    <property type="match status" value="1"/>
</dbReference>
<evidence type="ECO:0000256" key="2">
    <source>
        <dbReference type="ARBA" id="ARBA00008072"/>
    </source>
</evidence>
<evidence type="ECO:0000256" key="5">
    <source>
        <dbReference type="ARBA" id="ARBA00023002"/>
    </source>
</evidence>
<dbReference type="GO" id="GO:0008270">
    <property type="term" value="F:zinc ion binding"/>
    <property type="evidence" value="ECO:0007669"/>
    <property type="project" value="InterPro"/>
</dbReference>
<dbReference type="OrthoDB" id="3941538at2759"/>
<dbReference type="InterPro" id="IPR002328">
    <property type="entry name" value="ADH_Zn_CS"/>
</dbReference>
<dbReference type="SUPFAM" id="SSF50129">
    <property type="entry name" value="GroES-like"/>
    <property type="match status" value="1"/>
</dbReference>
<evidence type="ECO:0000313" key="9">
    <source>
        <dbReference type="EMBL" id="TBU23528.1"/>
    </source>
</evidence>
<evidence type="ECO:0000256" key="3">
    <source>
        <dbReference type="ARBA" id="ARBA00022723"/>
    </source>
</evidence>
<organism evidence="9">
    <name type="scientific">Dichomitus squalens</name>
    <dbReference type="NCBI Taxonomy" id="114155"/>
    <lineage>
        <taxon>Eukaryota</taxon>
        <taxon>Fungi</taxon>
        <taxon>Dikarya</taxon>
        <taxon>Basidiomycota</taxon>
        <taxon>Agaricomycotina</taxon>
        <taxon>Agaricomycetes</taxon>
        <taxon>Polyporales</taxon>
        <taxon>Polyporaceae</taxon>
        <taxon>Dichomitus</taxon>
    </lineage>
</organism>
<dbReference type="GO" id="GO:0034079">
    <property type="term" value="P:butanediol biosynthetic process"/>
    <property type="evidence" value="ECO:0007669"/>
    <property type="project" value="TreeGrafter"/>
</dbReference>
<dbReference type="Pfam" id="PF00107">
    <property type="entry name" value="ADH_zinc_N"/>
    <property type="match status" value="1"/>
</dbReference>
<dbReference type="InterPro" id="IPR036291">
    <property type="entry name" value="NAD(P)-bd_dom_sf"/>
</dbReference>
<gene>
    <name evidence="9" type="ORF">BD311DRAFT_673714</name>
</gene>
<keyword evidence="5" id="KW-0560">Oxidoreductase</keyword>
<evidence type="ECO:0000256" key="4">
    <source>
        <dbReference type="ARBA" id="ARBA00022833"/>
    </source>
</evidence>
<dbReference type="PANTHER" id="PTHR43161">
    <property type="entry name" value="SORBITOL DEHYDROGENASE"/>
    <property type="match status" value="1"/>
</dbReference>
<keyword evidence="4 6" id="KW-0862">Zinc</keyword>
<dbReference type="AlphaFoldDB" id="A0A4Q9MB95"/>
<dbReference type="Gene3D" id="3.40.50.720">
    <property type="entry name" value="NAD(P)-binding Rossmann-like Domain"/>
    <property type="match status" value="1"/>
</dbReference>
<dbReference type="InterPro" id="IPR011032">
    <property type="entry name" value="GroES-like_sf"/>
</dbReference>
<dbReference type="InterPro" id="IPR013149">
    <property type="entry name" value="ADH-like_C"/>
</dbReference>
<dbReference type="EMBL" id="ML143502">
    <property type="protein sequence ID" value="TBU23528.1"/>
    <property type="molecule type" value="Genomic_DNA"/>
</dbReference>
<dbReference type="Proteomes" id="UP000292957">
    <property type="component" value="Unassembled WGS sequence"/>
</dbReference>
<dbReference type="GO" id="GO:0000721">
    <property type="term" value="F:(R,R)-butanediol dehydrogenase activity"/>
    <property type="evidence" value="ECO:0007669"/>
    <property type="project" value="TreeGrafter"/>
</dbReference>
<evidence type="ECO:0000256" key="1">
    <source>
        <dbReference type="ARBA" id="ARBA00001947"/>
    </source>
</evidence>
<comment type="cofactor">
    <cofactor evidence="1 6">
        <name>Zn(2+)</name>
        <dbReference type="ChEBI" id="CHEBI:29105"/>
    </cofactor>
</comment>